<organism evidence="3 4">
    <name type="scientific">Paenibacillus tianmuensis</name>
    <dbReference type="NCBI Taxonomy" id="624147"/>
    <lineage>
        <taxon>Bacteria</taxon>
        <taxon>Bacillati</taxon>
        <taxon>Bacillota</taxon>
        <taxon>Bacilli</taxon>
        <taxon>Bacillales</taxon>
        <taxon>Paenibacillaceae</taxon>
        <taxon>Paenibacillus</taxon>
    </lineage>
</organism>
<gene>
    <name evidence="3" type="ORF">SAMN04487970_104314</name>
</gene>
<dbReference type="PIRSF" id="PIRSF034961">
    <property type="entry name" value="UCP034961_SH3_2"/>
    <property type="match status" value="1"/>
</dbReference>
<dbReference type="SMART" id="SM00326">
    <property type="entry name" value="SH3"/>
    <property type="match status" value="2"/>
</dbReference>
<evidence type="ECO:0000256" key="1">
    <source>
        <dbReference type="ARBA" id="ARBA00022443"/>
    </source>
</evidence>
<dbReference type="PROSITE" id="PS50002">
    <property type="entry name" value="SH3"/>
    <property type="match status" value="1"/>
</dbReference>
<dbReference type="InterPro" id="IPR014593">
    <property type="entry name" value="UCP034961_SH3_2"/>
</dbReference>
<dbReference type="Pfam" id="PF07653">
    <property type="entry name" value="SH3_2"/>
    <property type="match status" value="2"/>
</dbReference>
<evidence type="ECO:0000313" key="3">
    <source>
        <dbReference type="EMBL" id="SCW76643.1"/>
    </source>
</evidence>
<evidence type="ECO:0000313" key="4">
    <source>
        <dbReference type="Proteomes" id="UP000198601"/>
    </source>
</evidence>
<dbReference type="EMBL" id="FMTT01000043">
    <property type="protein sequence ID" value="SCW76643.1"/>
    <property type="molecule type" value="Genomic_DNA"/>
</dbReference>
<keyword evidence="4" id="KW-1185">Reference proteome</keyword>
<dbReference type="SUPFAM" id="SSF50044">
    <property type="entry name" value="SH3-domain"/>
    <property type="match status" value="2"/>
</dbReference>
<dbReference type="InterPro" id="IPR036028">
    <property type="entry name" value="SH3-like_dom_sf"/>
</dbReference>
<dbReference type="AlphaFoldDB" id="A0A1G4T5H1"/>
<evidence type="ECO:0000259" key="2">
    <source>
        <dbReference type="PROSITE" id="PS50002"/>
    </source>
</evidence>
<dbReference type="InterPro" id="IPR001452">
    <property type="entry name" value="SH3_domain"/>
</dbReference>
<proteinExistence type="predicted"/>
<reference evidence="4" key="1">
    <citation type="submission" date="2016-10" db="EMBL/GenBank/DDBJ databases">
        <authorList>
            <person name="Varghese N."/>
            <person name="Submissions S."/>
        </authorList>
    </citation>
    <scope>NUCLEOTIDE SEQUENCE [LARGE SCALE GENOMIC DNA]</scope>
    <source>
        <strain evidence="4">CGMCC 1.8946</strain>
    </source>
</reference>
<protein>
    <submittedName>
        <fullName evidence="3">Variant SH3 domain-containing protein</fullName>
    </submittedName>
</protein>
<feature type="domain" description="SH3" evidence="2">
    <location>
        <begin position="63"/>
        <end position="121"/>
    </location>
</feature>
<dbReference type="OrthoDB" id="1030757at2"/>
<name>A0A1G4T5H1_9BACL</name>
<keyword evidence="1" id="KW-0728">SH3 domain</keyword>
<dbReference type="Proteomes" id="UP000198601">
    <property type="component" value="Unassembled WGS sequence"/>
</dbReference>
<dbReference type="STRING" id="624147.SAMN04487970_104314"/>
<dbReference type="RefSeq" id="WP_090675323.1">
    <property type="nucleotide sequence ID" value="NZ_FMTT01000043.1"/>
</dbReference>
<dbReference type="Gene3D" id="2.30.30.40">
    <property type="entry name" value="SH3 Domains"/>
    <property type="match status" value="1"/>
</dbReference>
<sequence length="125" mass="14894">MSRTYKVIKPHRSDYPQPIRLSAGERVILRELYDGPEGWPNWRYCYTLDRKQEGWVPEQIIENRDREGIIRESYSANELNVDPGDIVIVHRELNEWVWCQREGEEAEWGWVPLDHVEPVNNFSGK</sequence>
<accession>A0A1G4T5H1</accession>